<accession>A0AAN2UGE7</accession>
<evidence type="ECO:0000313" key="6">
    <source>
        <dbReference type="EMBL" id="CUW15828.1"/>
    </source>
</evidence>
<dbReference type="PANTHER" id="PTHR13693:SF3">
    <property type="entry name" value="LD36009P"/>
    <property type="match status" value="1"/>
</dbReference>
<dbReference type="InterPro" id="IPR015421">
    <property type="entry name" value="PyrdxlP-dep_Trfase_major"/>
</dbReference>
<evidence type="ECO:0000313" key="7">
    <source>
        <dbReference type="Proteomes" id="UP000198868"/>
    </source>
</evidence>
<dbReference type="GeneID" id="34300810"/>
<feature type="domain" description="Aminotransferase class I/classII large" evidence="4">
    <location>
        <begin position="51"/>
        <end position="392"/>
    </location>
</feature>
<proteinExistence type="predicted"/>
<dbReference type="GO" id="GO:0008710">
    <property type="term" value="F:8-amino-7-oxononanoate synthase activity"/>
    <property type="evidence" value="ECO:0007669"/>
    <property type="project" value="UniProtKB-EC"/>
</dbReference>
<dbReference type="EC" id="2.3.1.47" evidence="6"/>
<dbReference type="EMBL" id="FBTB01000009">
    <property type="protein sequence ID" value="CUW06467.1"/>
    <property type="molecule type" value="Genomic_DNA"/>
</dbReference>
<dbReference type="CDD" id="cd06454">
    <property type="entry name" value="KBL_like"/>
    <property type="match status" value="1"/>
</dbReference>
<keyword evidence="6" id="KW-0012">Acyltransferase</keyword>
<keyword evidence="3 6" id="KW-0808">Transferase</keyword>
<dbReference type="Proteomes" id="UP000198868">
    <property type="component" value="Unassembled WGS sequence"/>
</dbReference>
<dbReference type="SUPFAM" id="SSF53383">
    <property type="entry name" value="PLP-dependent transferases"/>
    <property type="match status" value="1"/>
</dbReference>
<gene>
    <name evidence="5" type="ORF">KSL4_0656</name>
    <name evidence="6" type="ORF">PL111_1756</name>
</gene>
<evidence type="ECO:0000313" key="8">
    <source>
        <dbReference type="Proteomes" id="UP000199047"/>
    </source>
</evidence>
<dbReference type="EMBL" id="FBTU01000022">
    <property type="protein sequence ID" value="CUW15828.1"/>
    <property type="molecule type" value="Genomic_DNA"/>
</dbReference>
<comment type="subunit">
    <text evidence="2">Homodimer.</text>
</comment>
<evidence type="ECO:0000256" key="3">
    <source>
        <dbReference type="ARBA" id="ARBA00022679"/>
    </source>
</evidence>
<dbReference type="InterPro" id="IPR015422">
    <property type="entry name" value="PyrdxlP-dep_Trfase_small"/>
</dbReference>
<organism evidence="6 7">
    <name type="scientific">Leuconostoc inhae</name>
    <dbReference type="NCBI Taxonomy" id="178001"/>
    <lineage>
        <taxon>Bacteria</taxon>
        <taxon>Bacillati</taxon>
        <taxon>Bacillota</taxon>
        <taxon>Bacilli</taxon>
        <taxon>Lactobacillales</taxon>
        <taxon>Lactobacillaceae</taxon>
        <taxon>Leuconostoc</taxon>
    </lineage>
</organism>
<name>A0AAN2UGE7_9LACO</name>
<dbReference type="Pfam" id="PF00155">
    <property type="entry name" value="Aminotran_1_2"/>
    <property type="match status" value="1"/>
</dbReference>
<evidence type="ECO:0000256" key="2">
    <source>
        <dbReference type="ARBA" id="ARBA00011738"/>
    </source>
</evidence>
<sequence>MDNKVIKSKKIEQKIEDMVKYVIQGKESGMYVFEPNFSSAQCGTSIVGKQKVVMLTSNNYLGLATHPDVVDCSKKAITKYGTGTCGARLHNGTTNLHTELEEACANFFGTEAAVILSAGYLANLAAISSVADEETVIITDQFNHMSIVDGINMSNAQVRIFKHNDMNKLEYILKNNKEFKKKLIIVEGVYSMEGDIAPLEKVVELAEKYDASILVDEAHSFGFIGEKGQGVSELKGVGDRIHMRMTTFSKSLANVGGCIATDKKTALYIKHNAHQYIFNASMPPSAVAGTLQALKVMKEERWRREKLWENTLQFRRGIQKIGLNTMGSTSPVVPIYVGNDDINMKITKELLSEGVYIATAVFPSVPKNESRLRATITASLSGKEIDFALQKIEVIFRKHELIN</sequence>
<dbReference type="PANTHER" id="PTHR13693">
    <property type="entry name" value="CLASS II AMINOTRANSFERASE/8-AMINO-7-OXONONANOATE SYNTHASE"/>
    <property type="match status" value="1"/>
</dbReference>
<comment type="caution">
    <text evidence="6">The sequence shown here is derived from an EMBL/GenBank/DDBJ whole genome shotgun (WGS) entry which is preliminary data.</text>
</comment>
<dbReference type="Proteomes" id="UP000199047">
    <property type="component" value="Unassembled WGS sequence"/>
</dbReference>
<dbReference type="AlphaFoldDB" id="A0AAN2UGE7"/>
<dbReference type="RefSeq" id="WP_013232047.1">
    <property type="nucleotide sequence ID" value="NZ_FBSX01000019.1"/>
</dbReference>
<dbReference type="Gene3D" id="3.90.1150.10">
    <property type="entry name" value="Aspartate Aminotransferase, domain 1"/>
    <property type="match status" value="1"/>
</dbReference>
<dbReference type="GO" id="GO:0030170">
    <property type="term" value="F:pyridoxal phosphate binding"/>
    <property type="evidence" value="ECO:0007669"/>
    <property type="project" value="InterPro"/>
</dbReference>
<reference evidence="7 8" key="1">
    <citation type="submission" date="2015-12" db="EMBL/GenBank/DDBJ databases">
        <authorList>
            <person name="Andreevskaya M."/>
        </authorList>
    </citation>
    <scope>NUCLEOTIDE SEQUENCE [LARGE SCALE GENOMIC DNA]</scope>
    <source>
        <strain evidence="5 8">KSL4-2</strain>
        <strain evidence="6 7">PL111</strain>
    </source>
</reference>
<evidence type="ECO:0000256" key="1">
    <source>
        <dbReference type="ARBA" id="ARBA00001933"/>
    </source>
</evidence>
<dbReference type="InterPro" id="IPR015424">
    <property type="entry name" value="PyrdxlP-dep_Trfase"/>
</dbReference>
<evidence type="ECO:0000313" key="5">
    <source>
        <dbReference type="EMBL" id="CUW06467.1"/>
    </source>
</evidence>
<dbReference type="InterPro" id="IPR050087">
    <property type="entry name" value="AON_synthase_class-II"/>
</dbReference>
<dbReference type="Gene3D" id="3.40.640.10">
    <property type="entry name" value="Type I PLP-dependent aspartate aminotransferase-like (Major domain)"/>
    <property type="match status" value="1"/>
</dbReference>
<keyword evidence="8" id="KW-1185">Reference proteome</keyword>
<evidence type="ECO:0000259" key="4">
    <source>
        <dbReference type="Pfam" id="PF00155"/>
    </source>
</evidence>
<dbReference type="InterPro" id="IPR004839">
    <property type="entry name" value="Aminotransferase_I/II_large"/>
</dbReference>
<comment type="cofactor">
    <cofactor evidence="1">
        <name>pyridoxal 5'-phosphate</name>
        <dbReference type="ChEBI" id="CHEBI:597326"/>
    </cofactor>
</comment>
<protein>
    <submittedName>
        <fullName evidence="6">8-amino-7-oxononanoate synthase</fullName>
        <ecNumber evidence="6">2.3.1.47</ecNumber>
    </submittedName>
    <submittedName>
        <fullName evidence="5">Serine palmitoyltransferase</fullName>
    </submittedName>
</protein>